<evidence type="ECO:0000256" key="1">
    <source>
        <dbReference type="ARBA" id="ARBA00007782"/>
    </source>
</evidence>
<name>A0ABN9XBZ4_9DINO</name>
<comment type="caution">
    <text evidence="6">The sequence shown here is derived from an EMBL/GenBank/DDBJ whole genome shotgun (WGS) entry which is preliminary data.</text>
</comment>
<comment type="function">
    <text evidence="4">Binds to the catalytic subunit of the cyclin dependent kinases and is essential for their biological function.</text>
</comment>
<dbReference type="Gene3D" id="3.30.170.10">
    <property type="entry name" value="Cyclin-dependent kinase, regulatory subunit"/>
    <property type="match status" value="1"/>
</dbReference>
<evidence type="ECO:0000256" key="2">
    <source>
        <dbReference type="ARBA" id="ARBA00022618"/>
    </source>
</evidence>
<proteinExistence type="inferred from homology"/>
<feature type="region of interest" description="Disordered" evidence="5">
    <location>
        <begin position="74"/>
        <end position="93"/>
    </location>
</feature>
<gene>
    <name evidence="6" type="ORF">PCOR1329_LOCUS75274</name>
</gene>
<accession>A0ABN9XBZ4</accession>
<protein>
    <recommendedName>
        <fullName evidence="4">Cyclin-dependent kinases regulatory subunit</fullName>
    </recommendedName>
</protein>
<dbReference type="EMBL" id="CAUYUJ010020261">
    <property type="protein sequence ID" value="CAK0896948.1"/>
    <property type="molecule type" value="Genomic_DNA"/>
</dbReference>
<evidence type="ECO:0000256" key="5">
    <source>
        <dbReference type="SAM" id="MobiDB-lite"/>
    </source>
</evidence>
<keyword evidence="7" id="KW-1185">Reference proteome</keyword>
<evidence type="ECO:0000256" key="4">
    <source>
        <dbReference type="RuleBase" id="RU311113"/>
    </source>
</evidence>
<evidence type="ECO:0000313" key="7">
    <source>
        <dbReference type="Proteomes" id="UP001189429"/>
    </source>
</evidence>
<dbReference type="Proteomes" id="UP001189429">
    <property type="component" value="Unassembled WGS sequence"/>
</dbReference>
<dbReference type="Pfam" id="PF01111">
    <property type="entry name" value="CKS"/>
    <property type="match status" value="1"/>
</dbReference>
<keyword evidence="2 4" id="KW-0132">Cell division</keyword>
<dbReference type="InterPro" id="IPR000789">
    <property type="entry name" value="Cyclin-dep_kinase_reg-sub"/>
</dbReference>
<evidence type="ECO:0000256" key="3">
    <source>
        <dbReference type="ARBA" id="ARBA00023306"/>
    </source>
</evidence>
<reference evidence="6" key="1">
    <citation type="submission" date="2023-10" db="EMBL/GenBank/DDBJ databases">
        <authorList>
            <person name="Chen Y."/>
            <person name="Shah S."/>
            <person name="Dougan E. K."/>
            <person name="Thang M."/>
            <person name="Chan C."/>
        </authorList>
    </citation>
    <scope>NUCLEOTIDE SEQUENCE [LARGE SCALE GENOMIC DNA]</scope>
</reference>
<evidence type="ECO:0000313" key="6">
    <source>
        <dbReference type="EMBL" id="CAK0896948.1"/>
    </source>
</evidence>
<dbReference type="PRINTS" id="PR00296">
    <property type="entry name" value="CYCLINKINASE"/>
</dbReference>
<sequence length="121" mass="13554">SGLWLKPDSAQAFALARARAATAAEGVMVHYPDEIEYSEKYMDDKFEYRHVMLPKAVAKDMYKLTNGKRLLEEDPTSGVGWECSRAGAGRTTRSTARTPHILLFRRLLGTDPQTGKVPEVR</sequence>
<keyword evidence="3 4" id="KW-0131">Cell cycle</keyword>
<feature type="compositionally biased region" description="Low complexity" evidence="5">
    <location>
        <begin position="84"/>
        <end position="93"/>
    </location>
</feature>
<dbReference type="SMART" id="SM01084">
    <property type="entry name" value="CKS"/>
    <property type="match status" value="1"/>
</dbReference>
<dbReference type="InterPro" id="IPR036858">
    <property type="entry name" value="Cyclin-dep_kinase_reg-sub_sf"/>
</dbReference>
<dbReference type="SUPFAM" id="SSF55637">
    <property type="entry name" value="Cell cycle regulatory proteins"/>
    <property type="match status" value="1"/>
</dbReference>
<dbReference type="PANTHER" id="PTHR23415">
    <property type="entry name" value="CYCLIN-DEPENDENT KINASES REGULATORY SUBUNIT/60S RIBOSOME SUBUNIT BIOGENESIS PROTEIN NIP7"/>
    <property type="match status" value="1"/>
</dbReference>
<comment type="similarity">
    <text evidence="1 4">Belongs to the CKS family.</text>
</comment>
<organism evidence="6 7">
    <name type="scientific">Prorocentrum cordatum</name>
    <dbReference type="NCBI Taxonomy" id="2364126"/>
    <lineage>
        <taxon>Eukaryota</taxon>
        <taxon>Sar</taxon>
        <taxon>Alveolata</taxon>
        <taxon>Dinophyceae</taxon>
        <taxon>Prorocentrales</taxon>
        <taxon>Prorocentraceae</taxon>
        <taxon>Prorocentrum</taxon>
    </lineage>
</organism>
<feature type="non-terminal residue" evidence="6">
    <location>
        <position position="1"/>
    </location>
</feature>
<dbReference type="PROSITE" id="PS00944">
    <property type="entry name" value="CKS_1"/>
    <property type="match status" value="1"/>
</dbReference>